<feature type="compositionally biased region" description="Basic residues" evidence="1">
    <location>
        <begin position="82"/>
        <end position="95"/>
    </location>
</feature>
<name>A0A699X3G0_TANCI</name>
<reference evidence="2" key="1">
    <citation type="journal article" date="2019" name="Sci. Rep.">
        <title>Draft genome of Tanacetum cinerariifolium, the natural source of mosquito coil.</title>
        <authorList>
            <person name="Yamashiro T."/>
            <person name="Shiraishi A."/>
            <person name="Satake H."/>
            <person name="Nakayama K."/>
        </authorList>
    </citation>
    <scope>NUCLEOTIDE SEQUENCE</scope>
</reference>
<organism evidence="2">
    <name type="scientific">Tanacetum cinerariifolium</name>
    <name type="common">Dalmatian daisy</name>
    <name type="synonym">Chrysanthemum cinerariifolium</name>
    <dbReference type="NCBI Taxonomy" id="118510"/>
    <lineage>
        <taxon>Eukaryota</taxon>
        <taxon>Viridiplantae</taxon>
        <taxon>Streptophyta</taxon>
        <taxon>Embryophyta</taxon>
        <taxon>Tracheophyta</taxon>
        <taxon>Spermatophyta</taxon>
        <taxon>Magnoliopsida</taxon>
        <taxon>eudicotyledons</taxon>
        <taxon>Gunneridae</taxon>
        <taxon>Pentapetalae</taxon>
        <taxon>asterids</taxon>
        <taxon>campanulids</taxon>
        <taxon>Asterales</taxon>
        <taxon>Asteraceae</taxon>
        <taxon>Asteroideae</taxon>
        <taxon>Anthemideae</taxon>
        <taxon>Anthemidinae</taxon>
        <taxon>Tanacetum</taxon>
    </lineage>
</organism>
<evidence type="ECO:0000256" key="1">
    <source>
        <dbReference type="SAM" id="MobiDB-lite"/>
    </source>
</evidence>
<comment type="caution">
    <text evidence="2">The sequence shown here is derived from an EMBL/GenBank/DDBJ whole genome shotgun (WGS) entry which is preliminary data.</text>
</comment>
<dbReference type="AlphaFoldDB" id="A0A699X3G0"/>
<feature type="non-terminal residue" evidence="2">
    <location>
        <position position="101"/>
    </location>
</feature>
<gene>
    <name evidence="2" type="ORF">Tci_925572</name>
</gene>
<feature type="region of interest" description="Disordered" evidence="1">
    <location>
        <begin position="82"/>
        <end position="101"/>
    </location>
</feature>
<dbReference type="EMBL" id="BKCJ011796407">
    <property type="protein sequence ID" value="GFD53603.1"/>
    <property type="molecule type" value="Genomic_DNA"/>
</dbReference>
<evidence type="ECO:0000313" key="2">
    <source>
        <dbReference type="EMBL" id="GFD53603.1"/>
    </source>
</evidence>
<protein>
    <submittedName>
        <fullName evidence="2">Uncharacterized protein</fullName>
    </submittedName>
</protein>
<feature type="non-terminal residue" evidence="2">
    <location>
        <position position="1"/>
    </location>
</feature>
<proteinExistence type="predicted"/>
<accession>A0A699X3G0</accession>
<sequence length="101" mass="11095">SLGEAEHGRRLHPVEQARIVGMVGDAIRRAAFDAAVHAHHARDQRFGGRARAVHGHHRGEAGAPQTHLRIAAEAAVVPHAATHRRFGQFQQHRRHPADEQG</sequence>